<evidence type="ECO:0000259" key="5">
    <source>
        <dbReference type="PROSITE" id="PS50004"/>
    </source>
</evidence>
<feature type="compositionally biased region" description="Pro residues" evidence="4">
    <location>
        <begin position="879"/>
        <end position="888"/>
    </location>
</feature>
<feature type="domain" description="C2" evidence="5">
    <location>
        <begin position="1167"/>
        <end position="1294"/>
    </location>
</feature>
<dbReference type="CDD" id="cd22961">
    <property type="entry name" value="DD_TEX55-like"/>
    <property type="match status" value="1"/>
</dbReference>
<dbReference type="SUPFAM" id="SSF56219">
    <property type="entry name" value="DNase I-like"/>
    <property type="match status" value="1"/>
</dbReference>
<dbReference type="CDD" id="cd00030">
    <property type="entry name" value="C2"/>
    <property type="match status" value="1"/>
</dbReference>
<gene>
    <name evidence="6" type="ORF">PBAH0796_LOCUS1572</name>
</gene>
<dbReference type="Gene3D" id="2.60.40.150">
    <property type="entry name" value="C2 domain"/>
    <property type="match status" value="1"/>
</dbReference>
<evidence type="ECO:0000313" key="6">
    <source>
        <dbReference type="EMBL" id="CAD8345834.1"/>
    </source>
</evidence>
<dbReference type="InterPro" id="IPR036691">
    <property type="entry name" value="Endo/exonu/phosph_ase_sf"/>
</dbReference>
<keyword evidence="2" id="KW-0378">Hydrolase</keyword>
<keyword evidence="3" id="KW-0175">Coiled coil</keyword>
<sequence>MAQAAKPCGCAPLPAASHRHAPASWPPLRREDEACFAPSTRPGAFGRCVLAGMVEVKLDIPDWECFSTDHYLSVRVGEVQRLSRISAQRSFRIPASAIGGRRYAKVEVFRRVGNGAICIDPKVSATSNDASVHFEGKEMQYSVTVNQLGGETKVPLAVKAVEEQKLTNPKLADAKDYLDRYHVEARLGEAMQAVIRVRPADPVQFLAERLLSNAGLVAKMPGTLQAPPEFAIDEIQRLRMLFPTSTPGAASSTKCLYPRSWVKAAATARDGSTPEGTPLCIAQFNVLADGLSGCDAKRGGFTDSPAESLSWPYRRGRLLEELFRHGTMPDVITMQEVDHYQDWFRPVLEGLGYSGCFVAKPNSPCRQSLNPSLEDGCALFWRREAFALRHVESISYGAARGRAWATNQVALVAELRPRDGTPPFVLATTHLAAKKTSEGESLRVQQVSELLDHLRVKGLPFVLGMDMNAAPHQNNCADYPCQAYPAVVQHPVGLYSAYARVLGSEPDYTTWKRRGELEAKHTIDYILTSGAIAVERVLAAPPEHQLAPERLPGWRYPSDHVALLAELRVPTAQPCGPFGPYAHQHLRGCPPQAFATLYAKFPIHPGATVAAAEREAQKHPQILPFVTYYRNYMDSASSGQLSCMHARFPAANNVAEMRISGPEVLSGVMPHFGLYYCKHVLRSGMSSLEPLYPRFRRTAVIEAARPQQASLLHCAFWLYYKRHLIPTSSTAMKGIYNRFRRKPKRKPPPRRPQEPLMSLSFFLYYNRYMIPGTTAGLGGVLEKFGHMGKGRPAGAAAGGQAARQQALLAPPSVAIAVPPTPMAAPGAPGTFGPWVAPPGSPMAAPGPPPLPDRATELHDPDLIDAPSISRATTAAAPEPSLPPPPTPGGRPGLEPVFPPALEDDEDSGEALRRRAREDLLALDEQTLQAAMPSPKALSAALAKRARDQLLAAAALKMRAREQLLALDEQTLEAMRPSSQERAREQLSAAAALKARAQEQLSALDAESLRAATPSGQDPTSALKMLAREQLLALDAETLRDAMPSGQEQEQLRAAAELQKHVPEQPVGMLRRRSLERLLAAGPETLKAAMPKALAAEPERGGGVDEASPALPSEAELRMKEEQEREQALGKSLPPVPEAPETPEVPGTPMKGLPPARKAPPPLTEFDRTGGSLGTPLTRQATPGPQTLKLTIVGARGLRCADWSFIGQGTSDPYCVCAIQRQPKLSRVTTPTIMNNVNPLWNHEAEIPNWTPGDALVFNVYDKDWGKSDDFLGTATLESERFFPSGFDGEVPLEQAGKGIKAFLKLKIQPAAEAVPLR</sequence>
<dbReference type="SUPFAM" id="SSF49562">
    <property type="entry name" value="C2 domain (Calcium/lipid-binding domain, CaLB)"/>
    <property type="match status" value="1"/>
</dbReference>
<dbReference type="EMBL" id="HBEG01002770">
    <property type="protein sequence ID" value="CAD8345834.1"/>
    <property type="molecule type" value="Transcribed_RNA"/>
</dbReference>
<comment type="similarity">
    <text evidence="1">Belongs to the CCR4/nocturin family.</text>
</comment>
<evidence type="ECO:0000256" key="4">
    <source>
        <dbReference type="SAM" id="MobiDB-lite"/>
    </source>
</evidence>
<dbReference type="InterPro" id="IPR035892">
    <property type="entry name" value="C2_domain_sf"/>
</dbReference>
<reference evidence="6" key="1">
    <citation type="submission" date="2021-01" db="EMBL/GenBank/DDBJ databases">
        <authorList>
            <person name="Corre E."/>
            <person name="Pelletier E."/>
            <person name="Niang G."/>
            <person name="Scheremetjew M."/>
            <person name="Finn R."/>
            <person name="Kale V."/>
            <person name="Holt S."/>
            <person name="Cochrane G."/>
            <person name="Meng A."/>
            <person name="Brown T."/>
            <person name="Cohen L."/>
        </authorList>
    </citation>
    <scope>NUCLEOTIDE SEQUENCE</scope>
    <source>
        <strain evidence="6">Pbaha01</strain>
    </source>
</reference>
<dbReference type="PROSITE" id="PS50004">
    <property type="entry name" value="C2"/>
    <property type="match status" value="1"/>
</dbReference>
<feature type="compositionally biased region" description="Basic and acidic residues" evidence="4">
    <location>
        <begin position="1117"/>
        <end position="1127"/>
    </location>
</feature>
<dbReference type="InterPro" id="IPR005135">
    <property type="entry name" value="Endo/exonuclease/phosphatase"/>
</dbReference>
<dbReference type="InterPro" id="IPR050410">
    <property type="entry name" value="CCR4/nocturin_mRNA_transcr"/>
</dbReference>
<organism evidence="6">
    <name type="scientific">Pyrodinium bahamense</name>
    <dbReference type="NCBI Taxonomy" id="73915"/>
    <lineage>
        <taxon>Eukaryota</taxon>
        <taxon>Sar</taxon>
        <taxon>Alveolata</taxon>
        <taxon>Dinophyceae</taxon>
        <taxon>Gonyaulacales</taxon>
        <taxon>Pyrocystaceae</taxon>
        <taxon>Pyrodinium</taxon>
    </lineage>
</organism>
<dbReference type="GO" id="GO:0006139">
    <property type="term" value="P:nucleobase-containing compound metabolic process"/>
    <property type="evidence" value="ECO:0007669"/>
    <property type="project" value="UniProtKB-ARBA"/>
</dbReference>
<feature type="region of interest" description="Disordered" evidence="4">
    <location>
        <begin position="1117"/>
        <end position="1182"/>
    </location>
</feature>
<dbReference type="Pfam" id="PF00168">
    <property type="entry name" value="C2"/>
    <property type="match status" value="1"/>
</dbReference>
<name>A0A7S0F8V8_9DINO</name>
<dbReference type="GO" id="GO:0000175">
    <property type="term" value="F:3'-5'-RNA exonuclease activity"/>
    <property type="evidence" value="ECO:0007669"/>
    <property type="project" value="TreeGrafter"/>
</dbReference>
<dbReference type="InterPro" id="IPR000008">
    <property type="entry name" value="C2_dom"/>
</dbReference>
<dbReference type="Pfam" id="PF05186">
    <property type="entry name" value="Dpy-30"/>
    <property type="match status" value="1"/>
</dbReference>
<evidence type="ECO:0000256" key="2">
    <source>
        <dbReference type="ARBA" id="ARBA00022801"/>
    </source>
</evidence>
<dbReference type="Pfam" id="PF03372">
    <property type="entry name" value="Exo_endo_phos"/>
    <property type="match status" value="1"/>
</dbReference>
<dbReference type="PANTHER" id="PTHR12121">
    <property type="entry name" value="CARBON CATABOLITE REPRESSOR PROTEIN 4"/>
    <property type="match status" value="1"/>
</dbReference>
<accession>A0A7S0F8V8</accession>
<feature type="region of interest" description="Disordered" evidence="4">
    <location>
        <begin position="828"/>
        <end position="910"/>
    </location>
</feature>
<proteinExistence type="inferred from homology"/>
<protein>
    <recommendedName>
        <fullName evidence="5">C2 domain-containing protein</fullName>
    </recommendedName>
</protein>
<dbReference type="PANTHER" id="PTHR12121:SF45">
    <property type="entry name" value="NOCTURNIN"/>
    <property type="match status" value="1"/>
</dbReference>
<evidence type="ECO:0000256" key="3">
    <source>
        <dbReference type="SAM" id="Coils"/>
    </source>
</evidence>
<dbReference type="InterPro" id="IPR007858">
    <property type="entry name" value="Dpy-30_motif"/>
</dbReference>
<feature type="compositionally biased region" description="Pro residues" evidence="4">
    <location>
        <begin position="835"/>
        <end position="851"/>
    </location>
</feature>
<feature type="coiled-coil region" evidence="3">
    <location>
        <begin position="979"/>
        <end position="1006"/>
    </location>
</feature>
<dbReference type="Gene3D" id="3.60.10.10">
    <property type="entry name" value="Endonuclease/exonuclease/phosphatase"/>
    <property type="match status" value="1"/>
</dbReference>
<dbReference type="SMART" id="SM00239">
    <property type="entry name" value="C2"/>
    <property type="match status" value="1"/>
</dbReference>
<evidence type="ECO:0000256" key="1">
    <source>
        <dbReference type="ARBA" id="ARBA00010774"/>
    </source>
</evidence>
<dbReference type="Gene3D" id="1.20.890.10">
    <property type="entry name" value="cAMP-dependent protein kinase regulatory subunit, dimerization-anchoring domain"/>
    <property type="match status" value="1"/>
</dbReference>